<feature type="transmembrane region" description="Helical" evidence="4">
    <location>
        <begin position="172"/>
        <end position="191"/>
    </location>
</feature>
<dbReference type="PROSITE" id="PS50850">
    <property type="entry name" value="MFS"/>
    <property type="match status" value="1"/>
</dbReference>
<dbReference type="InterPro" id="IPR020846">
    <property type="entry name" value="MFS_dom"/>
</dbReference>
<feature type="transmembrane region" description="Helical" evidence="4">
    <location>
        <begin position="223"/>
        <end position="243"/>
    </location>
</feature>
<feature type="transmembrane region" description="Helical" evidence="4">
    <location>
        <begin position="49"/>
        <end position="72"/>
    </location>
</feature>
<protein>
    <submittedName>
        <fullName evidence="6">MFS transporter</fullName>
    </submittedName>
</protein>
<evidence type="ECO:0000313" key="6">
    <source>
        <dbReference type="EMBL" id="HBP31325.1"/>
    </source>
</evidence>
<dbReference type="GO" id="GO:0022857">
    <property type="term" value="F:transmembrane transporter activity"/>
    <property type="evidence" value="ECO:0007669"/>
    <property type="project" value="InterPro"/>
</dbReference>
<feature type="transmembrane region" description="Helical" evidence="4">
    <location>
        <begin position="17"/>
        <end position="37"/>
    </location>
</feature>
<evidence type="ECO:0000259" key="5">
    <source>
        <dbReference type="PROSITE" id="PS50850"/>
    </source>
</evidence>
<sequence>MQTPSIHGQAIQAPGSWVFLLLATACGMIAANIYYAQPLIGPIAVSLGLSVQFAGLVATVTQVGYGIGLLLIVPLGDLMENRRLVITTLGVTTLALVATASATHAFTFLAAGVLIGLGSVTVQLLVLYAVHLAPSALQGRIVGIVTGGLMLGIMFARPAASFITGMGSWRTVFMGSAVTMIVLAAVLRIALPIRLPVQGLRYGSLLASMGPLIWHTPVLRRRAFYQSCLFGAFSLFWTTVPLLLADNFQFSQTDIAVFALTGIASALAAPLAGHAADRGWDRSATCIAMLAVAACFVFGRLGSSASVIGLMGLVLGAIFLGFGVSVHAVLGQRAIFSLDPQSRGRHNGLFMATYFTAGALGSILGTWAYTNGGWPLINWIGFGLSVLALISLCTERNHSTPR</sequence>
<evidence type="ECO:0000256" key="3">
    <source>
        <dbReference type="ARBA" id="ARBA00023136"/>
    </source>
</evidence>
<evidence type="ECO:0000256" key="4">
    <source>
        <dbReference type="SAM" id="Phobius"/>
    </source>
</evidence>
<evidence type="ECO:0000256" key="1">
    <source>
        <dbReference type="ARBA" id="ARBA00022692"/>
    </source>
</evidence>
<organism evidence="6 7">
    <name type="scientific">Advenella kashmirensis</name>
    <dbReference type="NCBI Taxonomy" id="310575"/>
    <lineage>
        <taxon>Bacteria</taxon>
        <taxon>Pseudomonadati</taxon>
        <taxon>Pseudomonadota</taxon>
        <taxon>Betaproteobacteria</taxon>
        <taxon>Burkholderiales</taxon>
        <taxon>Alcaligenaceae</taxon>
    </lineage>
</organism>
<proteinExistence type="predicted"/>
<reference evidence="6 7" key="1">
    <citation type="journal article" date="2018" name="Nat. Biotechnol.">
        <title>A standardized bacterial taxonomy based on genome phylogeny substantially revises the tree of life.</title>
        <authorList>
            <person name="Parks D.H."/>
            <person name="Chuvochina M."/>
            <person name="Waite D.W."/>
            <person name="Rinke C."/>
            <person name="Skarshewski A."/>
            <person name="Chaumeil P.A."/>
            <person name="Hugenholtz P."/>
        </authorList>
    </citation>
    <scope>NUCLEOTIDE SEQUENCE [LARGE SCALE GENOMIC DNA]</scope>
    <source>
        <strain evidence="6">UBA10707</strain>
    </source>
</reference>
<keyword evidence="1 4" id="KW-0812">Transmembrane</keyword>
<dbReference type="PANTHER" id="PTHR42910">
    <property type="entry name" value="TRANSPORTER SCO4007-RELATED"/>
    <property type="match status" value="1"/>
</dbReference>
<feature type="transmembrane region" description="Helical" evidence="4">
    <location>
        <begin position="84"/>
        <end position="102"/>
    </location>
</feature>
<feature type="transmembrane region" description="Helical" evidence="4">
    <location>
        <begin position="284"/>
        <end position="301"/>
    </location>
</feature>
<accession>A0A356LLB5</accession>
<feature type="transmembrane region" description="Helical" evidence="4">
    <location>
        <begin position="141"/>
        <end position="160"/>
    </location>
</feature>
<evidence type="ECO:0000256" key="2">
    <source>
        <dbReference type="ARBA" id="ARBA00022989"/>
    </source>
</evidence>
<dbReference type="InterPro" id="IPR011701">
    <property type="entry name" value="MFS"/>
</dbReference>
<dbReference type="Proteomes" id="UP000264036">
    <property type="component" value="Unassembled WGS sequence"/>
</dbReference>
<keyword evidence="3 4" id="KW-0472">Membrane</keyword>
<dbReference type="PANTHER" id="PTHR42910:SF1">
    <property type="entry name" value="MAJOR FACILITATOR SUPERFAMILY (MFS) PROFILE DOMAIN-CONTAINING PROTEIN"/>
    <property type="match status" value="1"/>
</dbReference>
<comment type="caution">
    <text evidence="6">The sequence shown here is derived from an EMBL/GenBank/DDBJ whole genome shotgun (WGS) entry which is preliminary data.</text>
</comment>
<dbReference type="Pfam" id="PF07690">
    <property type="entry name" value="MFS_1"/>
    <property type="match status" value="2"/>
</dbReference>
<dbReference type="AlphaFoldDB" id="A0A356LLB5"/>
<dbReference type="InterPro" id="IPR036259">
    <property type="entry name" value="MFS_trans_sf"/>
</dbReference>
<feature type="transmembrane region" description="Helical" evidence="4">
    <location>
        <begin position="307"/>
        <end position="330"/>
    </location>
</feature>
<evidence type="ECO:0000313" key="7">
    <source>
        <dbReference type="Proteomes" id="UP000264036"/>
    </source>
</evidence>
<feature type="transmembrane region" description="Helical" evidence="4">
    <location>
        <begin position="376"/>
        <end position="394"/>
    </location>
</feature>
<dbReference type="SUPFAM" id="SSF103473">
    <property type="entry name" value="MFS general substrate transporter"/>
    <property type="match status" value="1"/>
</dbReference>
<feature type="transmembrane region" description="Helical" evidence="4">
    <location>
        <begin position="255"/>
        <end position="272"/>
    </location>
</feature>
<dbReference type="CDD" id="cd17324">
    <property type="entry name" value="MFS_NepI_like"/>
    <property type="match status" value="1"/>
</dbReference>
<name>A0A356LLB5_9BURK</name>
<dbReference type="EMBL" id="DOEK01000038">
    <property type="protein sequence ID" value="HBP31325.1"/>
    <property type="molecule type" value="Genomic_DNA"/>
</dbReference>
<keyword evidence="2 4" id="KW-1133">Transmembrane helix</keyword>
<feature type="transmembrane region" description="Helical" evidence="4">
    <location>
        <begin position="108"/>
        <end position="129"/>
    </location>
</feature>
<feature type="domain" description="Major facilitator superfamily (MFS) profile" evidence="5">
    <location>
        <begin position="18"/>
        <end position="402"/>
    </location>
</feature>
<dbReference type="Gene3D" id="1.20.1250.20">
    <property type="entry name" value="MFS general substrate transporter like domains"/>
    <property type="match status" value="1"/>
</dbReference>
<feature type="transmembrane region" description="Helical" evidence="4">
    <location>
        <begin position="351"/>
        <end position="370"/>
    </location>
</feature>
<gene>
    <name evidence="6" type="ORF">DD666_18190</name>
</gene>